<accession>A0A4E0QJV3</accession>
<dbReference type="NCBIfam" id="TIGR02646">
    <property type="entry name" value="retron system putative HNH endonuclease"/>
    <property type="match status" value="1"/>
</dbReference>
<sequence length="199" mass="23138">MKYIKKGSEPKELTEWKGLANENWQPSYNDLRNPEKSLVKTALMEEQGYICCYCEQELIATDSHIEHFLPQDSYPEKALDFSNLLCSCQDKIKKGEPRHCGNLKGDDELSISPLDEDCEKYFKYTYDGYIEPVDEKARTTIKKLGLDIIKLNAQRRDAIEPFIDSLLTEDELMEFVSAYLNKVDGRYQPFYTTIKFLFG</sequence>
<dbReference type="AlphaFoldDB" id="A0A4E0QJV3"/>
<dbReference type="Gene3D" id="1.10.30.50">
    <property type="match status" value="1"/>
</dbReference>
<evidence type="ECO:0000313" key="1">
    <source>
        <dbReference type="EMBL" id="TGN99817.1"/>
    </source>
</evidence>
<proteinExistence type="predicted"/>
<evidence type="ECO:0000313" key="2">
    <source>
        <dbReference type="Proteomes" id="UP000030428"/>
    </source>
</evidence>
<gene>
    <name evidence="1" type="ORF">PN36_33270</name>
</gene>
<reference evidence="1 2" key="1">
    <citation type="journal article" date="2016" name="Front. Microbiol.">
        <title>Single-Cell (Meta-)Genomics of a Dimorphic Candidatus Thiomargarita nelsonii Reveals Genomic Plasticity.</title>
        <authorList>
            <person name="Flood B.E."/>
            <person name="Fliss P."/>
            <person name="Jones D.S."/>
            <person name="Dick G.J."/>
            <person name="Jain S."/>
            <person name="Kaster A.K."/>
            <person name="Winkel M."/>
            <person name="Mussmann M."/>
            <person name="Bailey J."/>
        </authorList>
    </citation>
    <scope>NUCLEOTIDE SEQUENCE [LARGE SCALE GENOMIC DNA]</scope>
    <source>
        <strain evidence="1">Hydrate Ridge</strain>
    </source>
</reference>
<protein>
    <recommendedName>
        <fullName evidence="3">TIGR02646 family protein</fullName>
    </recommendedName>
</protein>
<dbReference type="InterPro" id="IPR013467">
    <property type="entry name" value="HNH78-like"/>
</dbReference>
<comment type="caution">
    <text evidence="1">The sequence shown here is derived from an EMBL/GenBank/DDBJ whole genome shotgun (WGS) entry which is preliminary data.</text>
</comment>
<keyword evidence="2" id="KW-1185">Reference proteome</keyword>
<dbReference type="Proteomes" id="UP000030428">
    <property type="component" value="Unassembled WGS sequence"/>
</dbReference>
<organism evidence="1 2">
    <name type="scientific">Candidatus Thiomargarita nelsonii</name>
    <dbReference type="NCBI Taxonomy" id="1003181"/>
    <lineage>
        <taxon>Bacteria</taxon>
        <taxon>Pseudomonadati</taxon>
        <taxon>Pseudomonadota</taxon>
        <taxon>Gammaproteobacteria</taxon>
        <taxon>Thiotrichales</taxon>
        <taxon>Thiotrichaceae</taxon>
        <taxon>Thiomargarita</taxon>
    </lineage>
</organism>
<dbReference type="EMBL" id="JSZA02000334">
    <property type="protein sequence ID" value="TGN99817.1"/>
    <property type="molecule type" value="Genomic_DNA"/>
</dbReference>
<name>A0A4E0QJV3_9GAMM</name>
<evidence type="ECO:0008006" key="3">
    <source>
        <dbReference type="Google" id="ProtNLM"/>
    </source>
</evidence>